<dbReference type="SUPFAM" id="SSF52402">
    <property type="entry name" value="Adenine nucleotide alpha hydrolases-like"/>
    <property type="match status" value="2"/>
</dbReference>
<dbReference type="Proteomes" id="UP000320811">
    <property type="component" value="Unassembled WGS sequence"/>
</dbReference>
<reference evidence="1 2" key="1">
    <citation type="submission" date="2019-06" db="EMBL/GenBank/DDBJ databases">
        <title>Sorghum-associated microbial communities from plants grown in Nebraska, USA.</title>
        <authorList>
            <person name="Schachtman D."/>
        </authorList>
    </citation>
    <scope>NUCLEOTIDE SEQUENCE [LARGE SCALE GENOMIC DNA]</scope>
    <source>
        <strain evidence="1 2">1209</strain>
    </source>
</reference>
<keyword evidence="2" id="KW-1185">Reference proteome</keyword>
<gene>
    <name evidence="1" type="ORF">FHW36_10251</name>
</gene>
<accession>A0A561PVY7</accession>
<dbReference type="OrthoDB" id="662548at2"/>
<proteinExistence type="predicted"/>
<name>A0A561PVY7_9BACT</name>
<dbReference type="EMBL" id="VIWO01000002">
    <property type="protein sequence ID" value="TWF42296.1"/>
    <property type="molecule type" value="Genomic_DNA"/>
</dbReference>
<evidence type="ECO:0000313" key="1">
    <source>
        <dbReference type="EMBL" id="TWF42296.1"/>
    </source>
</evidence>
<protein>
    <recommendedName>
        <fullName evidence="3">Nucleotide-binding universal stress UspA family protein</fullName>
    </recommendedName>
</protein>
<evidence type="ECO:0000313" key="2">
    <source>
        <dbReference type="Proteomes" id="UP000320811"/>
    </source>
</evidence>
<dbReference type="Gene3D" id="3.40.50.12370">
    <property type="match status" value="1"/>
</dbReference>
<evidence type="ECO:0008006" key="3">
    <source>
        <dbReference type="Google" id="ProtNLM"/>
    </source>
</evidence>
<dbReference type="AlphaFoldDB" id="A0A561PVY7"/>
<sequence length="269" mass="30269">MEKILLVMCGAAPTKNALNFACYLSDMTRSKLVGFFFETAVYTLEPEWQGIEGNRDKEMPPQVTEIKSYMQGFEQTCETRGIPVSVRYLVDDIAESIIEESKFADLIIADAAISIHSKTQESPSPLLQHLLVAAQCPVIIAPSSFTPIHEVVYCYDGSASAVFAMKQLAYLLPELGEFRATVVQVNDEDIPANERKHITNWLSRHFESSDIVNLKGKSEQALFDFLLKKQDALVVMGAYGRNMVSRLFRHSHADLLIKTLPYPLFITHY</sequence>
<dbReference type="RefSeq" id="WP_145665562.1">
    <property type="nucleotide sequence ID" value="NZ_VIWO01000002.1"/>
</dbReference>
<comment type="caution">
    <text evidence="1">The sequence shown here is derived from an EMBL/GenBank/DDBJ whole genome shotgun (WGS) entry which is preliminary data.</text>
</comment>
<organism evidence="1 2">
    <name type="scientific">Chitinophaga polysaccharea</name>
    <dbReference type="NCBI Taxonomy" id="1293035"/>
    <lineage>
        <taxon>Bacteria</taxon>
        <taxon>Pseudomonadati</taxon>
        <taxon>Bacteroidota</taxon>
        <taxon>Chitinophagia</taxon>
        <taxon>Chitinophagales</taxon>
        <taxon>Chitinophagaceae</taxon>
        <taxon>Chitinophaga</taxon>
    </lineage>
</organism>